<dbReference type="GeneID" id="43448729"/>
<gene>
    <name evidence="3" type="ORF">D174_04310</name>
</gene>
<dbReference type="PANTHER" id="PTHR40758:SF1">
    <property type="entry name" value="CONSERVED PROTEIN"/>
    <property type="match status" value="1"/>
</dbReference>
<dbReference type="Gene3D" id="1.20.120.450">
    <property type="entry name" value="dinb family like domain"/>
    <property type="match status" value="1"/>
</dbReference>
<dbReference type="SUPFAM" id="SSF109854">
    <property type="entry name" value="DinB/YfiT-like putative metalloenzymes"/>
    <property type="match status" value="1"/>
</dbReference>
<protein>
    <recommendedName>
        <fullName evidence="5">Maleylpyruvate isomerase family mycothiol-dependent enzyme</fullName>
    </recommendedName>
</protein>
<dbReference type="KEGG" id="mne:D174_04310"/>
<sequence length="245" mass="26924">MDFRAALLEQTRDFGELIRAADPATPVDSCPGWTVNQLFRHVGRGNRWCTQIITDRRTEPLNPREVRDGKPPEDMDAAIDWLNEGAVALIDAVEQAGANIKVWTFVGPHIPGWWIRRRVHEQTVHLADAHLALGTEFDLPAGLAADGVSEWLDLATALHKPIPRGQSLHLHATDDGLGPTGEWTVVHDEEGLSWTYAHGKSDVAVRGRAVDLLLAITRRRTAADAGLEILGDAEVWDAWLAGSPL</sequence>
<dbReference type="Pfam" id="PF07398">
    <property type="entry name" value="MDMPI_C"/>
    <property type="match status" value="1"/>
</dbReference>
<name>V5X7R2_MYCNE</name>
<dbReference type="EMBL" id="CP006936">
    <property type="protein sequence ID" value="AHC23848.1"/>
    <property type="molecule type" value="Genomic_DNA"/>
</dbReference>
<dbReference type="PANTHER" id="PTHR40758">
    <property type="entry name" value="CONSERVED PROTEIN"/>
    <property type="match status" value="1"/>
</dbReference>
<reference evidence="3 4" key="1">
    <citation type="journal article" date="2014" name="Genome Announc.">
        <title>Complete Genome Sequence of Sterol-Transforming Mycobacterium neoaurum Strain VKM Ac-1815D.</title>
        <authorList>
            <person name="Shtratnikova V.Y."/>
            <person name="Bragin E.Y."/>
            <person name="Dovbnya D.V."/>
            <person name="Pekov Y.A."/>
            <person name="Schelkunov M.I."/>
            <person name="Strizhov N."/>
            <person name="Ivashina T.V."/>
            <person name="Ashapkin V.V."/>
            <person name="Donova M.V."/>
        </authorList>
    </citation>
    <scope>NUCLEOTIDE SEQUENCE [LARGE SCALE GENOMIC DNA]</scope>
    <source>
        <strain evidence="3 4">VKM Ac-1815D</strain>
    </source>
</reference>
<accession>V5X7R2</accession>
<keyword evidence="4" id="KW-1185">Reference proteome</keyword>
<proteinExistence type="predicted"/>
<feature type="domain" description="MDMPI C-terminal" evidence="1">
    <location>
        <begin position="143"/>
        <end position="237"/>
    </location>
</feature>
<evidence type="ECO:0008006" key="5">
    <source>
        <dbReference type="Google" id="ProtNLM"/>
    </source>
</evidence>
<dbReference type="AlphaFoldDB" id="V5X7R2"/>
<evidence type="ECO:0000313" key="4">
    <source>
        <dbReference type="Proteomes" id="UP000018763"/>
    </source>
</evidence>
<dbReference type="InterPro" id="IPR017517">
    <property type="entry name" value="Maleyloyr_isom"/>
</dbReference>
<dbReference type="eggNOG" id="COG3550">
    <property type="taxonomic scope" value="Bacteria"/>
</dbReference>
<feature type="domain" description="Mycothiol-dependent maleylpyruvate isomerase metal-binding" evidence="2">
    <location>
        <begin position="6"/>
        <end position="129"/>
    </location>
</feature>
<dbReference type="Proteomes" id="UP000018763">
    <property type="component" value="Chromosome"/>
</dbReference>
<dbReference type="Pfam" id="PF11716">
    <property type="entry name" value="MDMPI_N"/>
    <property type="match status" value="1"/>
</dbReference>
<dbReference type="GO" id="GO:0046872">
    <property type="term" value="F:metal ion binding"/>
    <property type="evidence" value="ECO:0007669"/>
    <property type="project" value="InterPro"/>
</dbReference>
<evidence type="ECO:0000259" key="1">
    <source>
        <dbReference type="Pfam" id="PF07398"/>
    </source>
</evidence>
<dbReference type="InterPro" id="IPR034660">
    <property type="entry name" value="DinB/YfiT-like"/>
</dbReference>
<evidence type="ECO:0000313" key="3">
    <source>
        <dbReference type="EMBL" id="AHC23848.1"/>
    </source>
</evidence>
<dbReference type="HOGENOM" id="CLU_070584_0_0_11"/>
<dbReference type="NCBIfam" id="TIGR03083">
    <property type="entry name" value="maleylpyruvate isomerase family mycothiol-dependent enzyme"/>
    <property type="match status" value="1"/>
</dbReference>
<dbReference type="InterPro" id="IPR024344">
    <property type="entry name" value="MDMPI_metal-binding"/>
</dbReference>
<dbReference type="InterPro" id="IPR010872">
    <property type="entry name" value="MDMPI_C-term_domain"/>
</dbReference>
<organism evidence="3 4">
    <name type="scientific">Mycolicibacterium neoaurum VKM Ac-1815D</name>
    <dbReference type="NCBI Taxonomy" id="700508"/>
    <lineage>
        <taxon>Bacteria</taxon>
        <taxon>Bacillati</taxon>
        <taxon>Actinomycetota</taxon>
        <taxon>Actinomycetes</taxon>
        <taxon>Mycobacteriales</taxon>
        <taxon>Mycobacteriaceae</taxon>
        <taxon>Mycolicibacterium</taxon>
    </lineage>
</organism>
<dbReference type="RefSeq" id="WP_019512864.1">
    <property type="nucleotide sequence ID" value="NC_023036.2"/>
</dbReference>
<evidence type="ECO:0000259" key="2">
    <source>
        <dbReference type="Pfam" id="PF11716"/>
    </source>
</evidence>
<dbReference type="GO" id="GO:0005886">
    <property type="term" value="C:plasma membrane"/>
    <property type="evidence" value="ECO:0007669"/>
    <property type="project" value="TreeGrafter"/>
</dbReference>